<evidence type="ECO:0000313" key="8">
    <source>
        <dbReference type="Proteomes" id="UP000306196"/>
    </source>
</evidence>
<evidence type="ECO:0000313" key="7">
    <source>
        <dbReference type="EMBL" id="TLD69958.1"/>
    </source>
</evidence>
<evidence type="ECO:0000256" key="4">
    <source>
        <dbReference type="SAM" id="MobiDB-lite"/>
    </source>
</evidence>
<protein>
    <recommendedName>
        <fullName evidence="2">N-acetylmuramoyl-L-alanine amidase</fullName>
        <ecNumber evidence="2">3.5.1.28</ecNumber>
    </recommendedName>
</protein>
<dbReference type="Pfam" id="PF01520">
    <property type="entry name" value="Amidase_3"/>
    <property type="match status" value="1"/>
</dbReference>
<comment type="caution">
    <text evidence="7">The sequence shown here is derived from an EMBL/GenBank/DDBJ whole genome shotgun (WGS) entry which is preliminary data.</text>
</comment>
<keyword evidence="8" id="KW-1185">Reference proteome</keyword>
<dbReference type="PANTHER" id="PTHR30404">
    <property type="entry name" value="N-ACETYLMURAMOYL-L-ALANINE AMIDASE"/>
    <property type="match status" value="1"/>
</dbReference>
<sequence length="240" mass="26663">MPISQFFPLLFLTCLLSSCGSMQMGGNRSQYGDRPGPQNFSTVILDAGHGGRDTGAVANGLQEKAVVTDVVRKLKADLQNQFKVVLIRDSDHFVDLDDRVRKANRYGDAVLISIHFNHGPRRIAGPETYYWRSDSYSLAKRIQRELSAVTPYKNGNRGLVRRRLRLTRNPLIPCVLLEGGYLTNSREAQLLKTERYRATLAKAIGKAIREQSAAGDAGMGPIPKPIYMPPSKASDRRGSF</sequence>
<keyword evidence="5" id="KW-0732">Signal</keyword>
<dbReference type="AlphaFoldDB" id="A0A5R8KCD4"/>
<dbReference type="Proteomes" id="UP000306196">
    <property type="component" value="Unassembled WGS sequence"/>
</dbReference>
<dbReference type="InterPro" id="IPR002508">
    <property type="entry name" value="MurNAc-LAA_cat"/>
</dbReference>
<feature type="chain" id="PRO_5024334861" description="N-acetylmuramoyl-L-alanine amidase" evidence="5">
    <location>
        <begin position="24"/>
        <end position="240"/>
    </location>
</feature>
<accession>A0A5R8KCD4</accession>
<evidence type="ECO:0000256" key="5">
    <source>
        <dbReference type="SAM" id="SignalP"/>
    </source>
</evidence>
<dbReference type="OrthoDB" id="9763643at2"/>
<dbReference type="GO" id="GO:0030288">
    <property type="term" value="C:outer membrane-bounded periplasmic space"/>
    <property type="evidence" value="ECO:0007669"/>
    <property type="project" value="TreeGrafter"/>
</dbReference>
<dbReference type="CDD" id="cd02696">
    <property type="entry name" value="MurNAc-LAA"/>
    <property type="match status" value="1"/>
</dbReference>
<reference evidence="7 8" key="1">
    <citation type="submission" date="2019-05" db="EMBL/GenBank/DDBJ databases">
        <title>Verrucobacter flavum gen. nov., sp. nov. a new member of the family Verrucomicrobiaceae.</title>
        <authorList>
            <person name="Szuroczki S."/>
            <person name="Abbaszade G."/>
            <person name="Szabo A."/>
            <person name="Felfoldi T."/>
            <person name="Schumann P."/>
            <person name="Boka K."/>
            <person name="Keki Z."/>
            <person name="Toumi M."/>
            <person name="Toth E."/>
        </authorList>
    </citation>
    <scope>NUCLEOTIDE SEQUENCE [LARGE SCALE GENOMIC DNA]</scope>
    <source>
        <strain evidence="7 8">MG-N-17</strain>
    </source>
</reference>
<feature type="domain" description="MurNAc-LAA" evidence="6">
    <location>
        <begin position="100"/>
        <end position="209"/>
    </location>
</feature>
<organism evidence="7 8">
    <name type="scientific">Phragmitibacter flavus</name>
    <dbReference type="NCBI Taxonomy" id="2576071"/>
    <lineage>
        <taxon>Bacteria</taxon>
        <taxon>Pseudomonadati</taxon>
        <taxon>Verrucomicrobiota</taxon>
        <taxon>Verrucomicrobiia</taxon>
        <taxon>Verrucomicrobiales</taxon>
        <taxon>Verrucomicrobiaceae</taxon>
        <taxon>Phragmitibacter</taxon>
    </lineage>
</organism>
<evidence type="ECO:0000256" key="2">
    <source>
        <dbReference type="ARBA" id="ARBA00011901"/>
    </source>
</evidence>
<dbReference type="SMART" id="SM00646">
    <property type="entry name" value="Ami_3"/>
    <property type="match status" value="1"/>
</dbReference>
<comment type="catalytic activity">
    <reaction evidence="1">
        <text>Hydrolyzes the link between N-acetylmuramoyl residues and L-amino acid residues in certain cell-wall glycopeptides.</text>
        <dbReference type="EC" id="3.5.1.28"/>
    </reaction>
</comment>
<evidence type="ECO:0000256" key="1">
    <source>
        <dbReference type="ARBA" id="ARBA00001561"/>
    </source>
</evidence>
<keyword evidence="3" id="KW-0378">Hydrolase</keyword>
<dbReference type="EC" id="3.5.1.28" evidence="2"/>
<dbReference type="PANTHER" id="PTHR30404:SF0">
    <property type="entry name" value="N-ACETYLMURAMOYL-L-ALANINE AMIDASE AMIC"/>
    <property type="match status" value="1"/>
</dbReference>
<dbReference type="GO" id="GO:0008745">
    <property type="term" value="F:N-acetylmuramoyl-L-alanine amidase activity"/>
    <property type="evidence" value="ECO:0007669"/>
    <property type="project" value="UniProtKB-EC"/>
</dbReference>
<evidence type="ECO:0000256" key="3">
    <source>
        <dbReference type="ARBA" id="ARBA00022801"/>
    </source>
</evidence>
<gene>
    <name evidence="7" type="ORF">FEM03_14600</name>
</gene>
<dbReference type="Gene3D" id="3.40.630.40">
    <property type="entry name" value="Zn-dependent exopeptidases"/>
    <property type="match status" value="1"/>
</dbReference>
<name>A0A5R8KCD4_9BACT</name>
<feature type="region of interest" description="Disordered" evidence="4">
    <location>
        <begin position="214"/>
        <end position="240"/>
    </location>
</feature>
<dbReference type="GO" id="GO:0009253">
    <property type="term" value="P:peptidoglycan catabolic process"/>
    <property type="evidence" value="ECO:0007669"/>
    <property type="project" value="InterPro"/>
</dbReference>
<feature type="signal peptide" evidence="5">
    <location>
        <begin position="1"/>
        <end position="23"/>
    </location>
</feature>
<evidence type="ECO:0000259" key="6">
    <source>
        <dbReference type="SMART" id="SM00646"/>
    </source>
</evidence>
<dbReference type="SUPFAM" id="SSF53187">
    <property type="entry name" value="Zn-dependent exopeptidases"/>
    <property type="match status" value="1"/>
</dbReference>
<dbReference type="EMBL" id="VAUV01000010">
    <property type="protein sequence ID" value="TLD69958.1"/>
    <property type="molecule type" value="Genomic_DNA"/>
</dbReference>
<dbReference type="InterPro" id="IPR050695">
    <property type="entry name" value="N-acetylmuramoyl_amidase_3"/>
</dbReference>
<dbReference type="RefSeq" id="WP_138087013.1">
    <property type="nucleotide sequence ID" value="NZ_VAUV01000010.1"/>
</dbReference>
<proteinExistence type="predicted"/>